<feature type="transmembrane region" description="Helical" evidence="6">
    <location>
        <begin position="485"/>
        <end position="503"/>
    </location>
</feature>
<dbReference type="Gene3D" id="1.20.1250.20">
    <property type="entry name" value="MFS general substrate transporter like domains"/>
    <property type="match status" value="1"/>
</dbReference>
<evidence type="ECO:0000256" key="3">
    <source>
        <dbReference type="ARBA" id="ARBA00022692"/>
    </source>
</evidence>
<dbReference type="PROSITE" id="PS50850">
    <property type="entry name" value="MFS"/>
    <property type="match status" value="1"/>
</dbReference>
<evidence type="ECO:0000256" key="6">
    <source>
        <dbReference type="SAM" id="Phobius"/>
    </source>
</evidence>
<dbReference type="HOGENOM" id="CLU_000960_28_0_0"/>
<dbReference type="STRING" id="1198114.AciX9_3098"/>
<feature type="transmembrane region" description="Helical" evidence="6">
    <location>
        <begin position="115"/>
        <end position="134"/>
    </location>
</feature>
<accession>E8X0T4</accession>
<protein>
    <submittedName>
        <fullName evidence="8">Major facilitator superfamily MFS_1</fullName>
    </submittedName>
</protein>
<proteinExistence type="predicted"/>
<sequence length="534" mass="57504">MNNNSGGFTETQHESRAIGATLLAFTLATGMEQWTGNGLSVTLTDLTGTLGSSADEASWAITLYGTAFAVSVALTHRLANLLGNRRLMSFACLLYAVTSLGCAESSTLAPFLCFRVLQGFAGGVFLARTLVFITHQYERKDRAGSLRLYGAGFFFIGRLLAPILSGWFADVLSWRLLFVANVPVMLLAAWLFHRYAAPYWSDDIEEQRADILGIALLLVGICSLQTVLSRGEIDDWFGSNRIILLTTIGVACNLLFVAWQFAPRNRGPLLHLAQLRDRGLFSAAVLGAVLGMLLGGSLYVLPQYLRRVESHSALQTGELMSISGVAGIAMLLIVPQLAKVIMKVGGKAVMAFALFVQMLSMAWLGYIITGDTPDRNLWIPLVLNGIFVGISVPSLALAAFIRMEDKHASSARAIYYGARQLGASLGVTAVVVLIDRRATLHSSRLIESLFSRDLSILGVTIDPNNARRVAGIITKQSLVLTFADVFYAMAALAAAMLLFLPLLPSLEATSPAKVDPEGAASLKPFSGHVIESSL</sequence>
<feature type="domain" description="Major facilitator superfamily (MFS) profile" evidence="7">
    <location>
        <begin position="21"/>
        <end position="508"/>
    </location>
</feature>
<organism evidence="9">
    <name type="scientific">Granulicella tundricola (strain ATCC BAA-1859 / DSM 23138 / MP5ACTX9)</name>
    <dbReference type="NCBI Taxonomy" id="1198114"/>
    <lineage>
        <taxon>Bacteria</taxon>
        <taxon>Pseudomonadati</taxon>
        <taxon>Acidobacteriota</taxon>
        <taxon>Terriglobia</taxon>
        <taxon>Terriglobales</taxon>
        <taxon>Acidobacteriaceae</taxon>
        <taxon>Granulicella</taxon>
    </lineage>
</organism>
<dbReference type="eggNOG" id="COG0477">
    <property type="taxonomic scope" value="Bacteria"/>
</dbReference>
<feature type="transmembrane region" description="Helical" evidence="6">
    <location>
        <begin position="280"/>
        <end position="299"/>
    </location>
</feature>
<dbReference type="KEGG" id="acm:AciX9_3098"/>
<keyword evidence="4 6" id="KW-1133">Transmembrane helix</keyword>
<dbReference type="InterPro" id="IPR020846">
    <property type="entry name" value="MFS_dom"/>
</dbReference>
<feature type="transmembrane region" description="Helical" evidence="6">
    <location>
        <begin position="240"/>
        <end position="259"/>
    </location>
</feature>
<dbReference type="RefSeq" id="WP_013581432.1">
    <property type="nucleotide sequence ID" value="NC_015064.1"/>
</dbReference>
<dbReference type="AlphaFoldDB" id="E8X0T4"/>
<evidence type="ECO:0000313" key="9">
    <source>
        <dbReference type="Proteomes" id="UP000000343"/>
    </source>
</evidence>
<dbReference type="Pfam" id="PF07690">
    <property type="entry name" value="MFS_1"/>
    <property type="match status" value="1"/>
</dbReference>
<dbReference type="Gene3D" id="1.20.1720.10">
    <property type="entry name" value="Multidrug resistance protein D"/>
    <property type="match status" value="1"/>
</dbReference>
<dbReference type="OrthoDB" id="7254021at2"/>
<feature type="transmembrane region" description="Helical" evidence="6">
    <location>
        <begin position="57"/>
        <end position="75"/>
    </location>
</feature>
<feature type="transmembrane region" description="Helical" evidence="6">
    <location>
        <begin position="349"/>
        <end position="369"/>
    </location>
</feature>
<feature type="transmembrane region" description="Helical" evidence="6">
    <location>
        <begin position="319"/>
        <end position="337"/>
    </location>
</feature>
<gene>
    <name evidence="8" type="ordered locus">AciX9_3098</name>
</gene>
<evidence type="ECO:0000256" key="4">
    <source>
        <dbReference type="ARBA" id="ARBA00022989"/>
    </source>
</evidence>
<keyword evidence="2" id="KW-0813">Transport</keyword>
<keyword evidence="5 6" id="KW-0472">Membrane</keyword>
<comment type="subcellular location">
    <subcellularLocation>
        <location evidence="1">Membrane</location>
        <topology evidence="1">Multi-pass membrane protein</topology>
    </subcellularLocation>
</comment>
<keyword evidence="3 6" id="KW-0812">Transmembrane</keyword>
<dbReference type="PaxDb" id="1198114-AciX9_3098"/>
<feature type="transmembrane region" description="Helical" evidence="6">
    <location>
        <begin position="146"/>
        <end position="168"/>
    </location>
</feature>
<dbReference type="EMBL" id="CP002480">
    <property type="protein sequence ID" value="ADW70118.1"/>
    <property type="molecule type" value="Genomic_DNA"/>
</dbReference>
<dbReference type="PANTHER" id="PTHR42718:SF9">
    <property type="entry name" value="MAJOR FACILITATOR SUPERFAMILY MULTIDRUG TRANSPORTER MFSC"/>
    <property type="match status" value="1"/>
</dbReference>
<dbReference type="InterPro" id="IPR036259">
    <property type="entry name" value="MFS_trans_sf"/>
</dbReference>
<feature type="transmembrane region" description="Helical" evidence="6">
    <location>
        <begin position="87"/>
        <end position="109"/>
    </location>
</feature>
<name>E8X0T4_GRATM</name>
<dbReference type="GO" id="GO:0016020">
    <property type="term" value="C:membrane"/>
    <property type="evidence" value="ECO:0007669"/>
    <property type="project" value="UniProtKB-SubCell"/>
</dbReference>
<evidence type="ECO:0000313" key="8">
    <source>
        <dbReference type="EMBL" id="ADW70118.1"/>
    </source>
</evidence>
<dbReference type="GO" id="GO:0022857">
    <property type="term" value="F:transmembrane transporter activity"/>
    <property type="evidence" value="ECO:0007669"/>
    <property type="project" value="InterPro"/>
</dbReference>
<dbReference type="Proteomes" id="UP000000343">
    <property type="component" value="Chromosome"/>
</dbReference>
<feature type="transmembrane region" description="Helical" evidence="6">
    <location>
        <begin position="209"/>
        <end position="228"/>
    </location>
</feature>
<reference evidence="9" key="1">
    <citation type="submission" date="2011-01" db="EMBL/GenBank/DDBJ databases">
        <title>Complete sequence of chromosome of Acidobacterium sp. MP5ACTX9.</title>
        <authorList>
            <consortium name="US DOE Joint Genome Institute"/>
            <person name="Lucas S."/>
            <person name="Copeland A."/>
            <person name="Lapidus A."/>
            <person name="Cheng J.-F."/>
            <person name="Goodwin L."/>
            <person name="Pitluck S."/>
            <person name="Teshima H."/>
            <person name="Detter J.C."/>
            <person name="Han C."/>
            <person name="Tapia R."/>
            <person name="Land M."/>
            <person name="Hauser L."/>
            <person name="Kyrpides N."/>
            <person name="Ivanova N."/>
            <person name="Ovchinnikova G."/>
            <person name="Pagani I."/>
            <person name="Rawat S.R."/>
            <person name="Mannisto M."/>
            <person name="Haggblom M.M."/>
            <person name="Woyke T."/>
        </authorList>
    </citation>
    <scope>NUCLEOTIDE SEQUENCE [LARGE SCALE GENOMIC DNA]</scope>
    <source>
        <strain evidence="9">MP5ACTX9</strain>
    </source>
</reference>
<dbReference type="PANTHER" id="PTHR42718">
    <property type="entry name" value="MAJOR FACILITATOR SUPERFAMILY MULTIDRUG TRANSPORTER MFSC"/>
    <property type="match status" value="1"/>
</dbReference>
<evidence type="ECO:0000256" key="2">
    <source>
        <dbReference type="ARBA" id="ARBA00022448"/>
    </source>
</evidence>
<dbReference type="SUPFAM" id="SSF103473">
    <property type="entry name" value="MFS general substrate transporter"/>
    <property type="match status" value="1"/>
</dbReference>
<feature type="transmembrane region" description="Helical" evidence="6">
    <location>
        <begin position="381"/>
        <end position="401"/>
    </location>
</feature>
<keyword evidence="9" id="KW-1185">Reference proteome</keyword>
<dbReference type="InterPro" id="IPR011701">
    <property type="entry name" value="MFS"/>
</dbReference>
<evidence type="ECO:0000256" key="5">
    <source>
        <dbReference type="ARBA" id="ARBA00023136"/>
    </source>
</evidence>
<evidence type="ECO:0000256" key="1">
    <source>
        <dbReference type="ARBA" id="ARBA00004141"/>
    </source>
</evidence>
<feature type="transmembrane region" description="Helical" evidence="6">
    <location>
        <begin position="174"/>
        <end position="197"/>
    </location>
</feature>
<evidence type="ECO:0000259" key="7">
    <source>
        <dbReference type="PROSITE" id="PS50850"/>
    </source>
</evidence>